<dbReference type="GeneID" id="22893324"/>
<keyword evidence="2" id="KW-1185">Reference proteome</keyword>
<proteinExistence type="predicted"/>
<dbReference type="EMBL" id="ADOT01000138">
    <property type="protein sequence ID" value="EGX49023.1"/>
    <property type="molecule type" value="Genomic_DNA"/>
</dbReference>
<gene>
    <name evidence="1" type="ORF">AOL_s00079g244</name>
</gene>
<evidence type="ECO:0000313" key="2">
    <source>
        <dbReference type="Proteomes" id="UP000008784"/>
    </source>
</evidence>
<accession>G1XCS4</accession>
<dbReference type="HOGENOM" id="CLU_1189660_0_0_1"/>
<comment type="caution">
    <text evidence="1">The sequence shown here is derived from an EMBL/GenBank/DDBJ whole genome shotgun (WGS) entry which is preliminary data.</text>
</comment>
<dbReference type="OrthoDB" id="5306509at2759"/>
<sequence length="233" mass="26471">MSPRCKDLDNEELDYRQICFYQRGEVPGSGVSAAELLRWLEAARSKNINGYGWSYTVITKSGESKCRQVSCLSRKAVLKICDLRSGPPERNYTWAASTIYHTVASLLQRFRPDLLPTDDAEGQDIAAQTQSDTETCCSSYYNPGKVSQNTDRMWGEQYQADETGLRITIEAIRGESEIELQSRVRCDPEQNLIPVYSAPDEDGEESELPVKEWKDYDPSWTIPPTDQLIPYLH</sequence>
<dbReference type="AlphaFoldDB" id="G1XCS4"/>
<dbReference type="RefSeq" id="XP_011122421.1">
    <property type="nucleotide sequence ID" value="XM_011124119.1"/>
</dbReference>
<evidence type="ECO:0000313" key="1">
    <source>
        <dbReference type="EMBL" id="EGX49023.1"/>
    </source>
</evidence>
<organism evidence="1 2">
    <name type="scientific">Arthrobotrys oligospora (strain ATCC 24927 / CBS 115.81 / DSM 1491)</name>
    <name type="common">Nematode-trapping fungus</name>
    <name type="synonym">Didymozoophaga oligospora</name>
    <dbReference type="NCBI Taxonomy" id="756982"/>
    <lineage>
        <taxon>Eukaryota</taxon>
        <taxon>Fungi</taxon>
        <taxon>Dikarya</taxon>
        <taxon>Ascomycota</taxon>
        <taxon>Pezizomycotina</taxon>
        <taxon>Orbiliomycetes</taxon>
        <taxon>Orbiliales</taxon>
        <taxon>Orbiliaceae</taxon>
        <taxon>Orbilia</taxon>
        <taxon>Orbilia oligospora</taxon>
    </lineage>
</organism>
<dbReference type="Proteomes" id="UP000008784">
    <property type="component" value="Unassembled WGS sequence"/>
</dbReference>
<name>G1XCS4_ARTOA</name>
<dbReference type="InParanoid" id="G1XCS4"/>
<protein>
    <submittedName>
        <fullName evidence="1">Uncharacterized protein</fullName>
    </submittedName>
</protein>
<reference evidence="1 2" key="1">
    <citation type="journal article" date="2011" name="PLoS Pathog.">
        <title>Genomic and proteomic analyses of the fungus Arthrobotrys oligospora provide insights into nematode-trap formation.</title>
        <authorList>
            <person name="Yang J."/>
            <person name="Wang L."/>
            <person name="Ji X."/>
            <person name="Feng Y."/>
            <person name="Li X."/>
            <person name="Zou C."/>
            <person name="Xu J."/>
            <person name="Ren Y."/>
            <person name="Mi Q."/>
            <person name="Wu J."/>
            <person name="Liu S."/>
            <person name="Liu Y."/>
            <person name="Huang X."/>
            <person name="Wang H."/>
            <person name="Niu X."/>
            <person name="Li J."/>
            <person name="Liang L."/>
            <person name="Luo Y."/>
            <person name="Ji K."/>
            <person name="Zhou W."/>
            <person name="Yu Z."/>
            <person name="Li G."/>
            <person name="Liu Y."/>
            <person name="Li L."/>
            <person name="Qiao M."/>
            <person name="Feng L."/>
            <person name="Zhang K.-Q."/>
        </authorList>
    </citation>
    <scope>NUCLEOTIDE SEQUENCE [LARGE SCALE GENOMIC DNA]</scope>
    <source>
        <strain evidence="2">ATCC 24927 / CBS 115.81 / DSM 1491</strain>
    </source>
</reference>